<dbReference type="GO" id="GO:0005737">
    <property type="term" value="C:cytoplasm"/>
    <property type="evidence" value="ECO:0007669"/>
    <property type="project" value="TreeGrafter"/>
</dbReference>
<accession>A0A6M0Q325</accession>
<dbReference type="GO" id="GO:0006281">
    <property type="term" value="P:DNA repair"/>
    <property type="evidence" value="ECO:0007669"/>
    <property type="project" value="UniProtKB-KW"/>
</dbReference>
<keyword evidence="8 20" id="KW-0347">Helicase</keyword>
<dbReference type="Pfam" id="PF09382">
    <property type="entry name" value="RQC"/>
    <property type="match status" value="1"/>
</dbReference>
<dbReference type="Pfam" id="PF00271">
    <property type="entry name" value="Helicase_C"/>
    <property type="match status" value="1"/>
</dbReference>
<dbReference type="SMART" id="SM00956">
    <property type="entry name" value="RQC"/>
    <property type="match status" value="1"/>
</dbReference>
<dbReference type="SUPFAM" id="SSF52540">
    <property type="entry name" value="P-loop containing nucleoside triphosphate hydrolases"/>
    <property type="match status" value="1"/>
</dbReference>
<evidence type="ECO:0000259" key="19">
    <source>
        <dbReference type="PROSITE" id="PS51194"/>
    </source>
</evidence>
<evidence type="ECO:0000313" key="20">
    <source>
        <dbReference type="EMBL" id="NEY70543.1"/>
    </source>
</evidence>
<evidence type="ECO:0000256" key="7">
    <source>
        <dbReference type="ARBA" id="ARBA00022801"/>
    </source>
</evidence>
<dbReference type="PROSITE" id="PS50967">
    <property type="entry name" value="HRDC"/>
    <property type="match status" value="1"/>
</dbReference>
<evidence type="ECO:0000259" key="17">
    <source>
        <dbReference type="PROSITE" id="PS50967"/>
    </source>
</evidence>
<dbReference type="GO" id="GO:0046872">
    <property type="term" value="F:metal ion binding"/>
    <property type="evidence" value="ECO:0007669"/>
    <property type="project" value="UniProtKB-KW"/>
</dbReference>
<evidence type="ECO:0000256" key="2">
    <source>
        <dbReference type="ARBA" id="ARBA00001947"/>
    </source>
</evidence>
<keyword evidence="10" id="KW-0067">ATP-binding</keyword>
<comment type="catalytic activity">
    <reaction evidence="15">
        <text>Couples ATP hydrolysis with the unwinding of duplex DNA by translocating in the 3'-5' direction.</text>
        <dbReference type="EC" id="5.6.2.4"/>
    </reaction>
</comment>
<reference evidence="20 21" key="1">
    <citation type="submission" date="2020-02" db="EMBL/GenBank/DDBJ databases">
        <title>Bacillus aquiflavi sp. nov., isolated from yellow water of strong flavor Chinese baijiu in Yibin region of China.</title>
        <authorList>
            <person name="Xie J."/>
        </authorList>
    </citation>
    <scope>NUCLEOTIDE SEQUENCE [LARGE SCALE GENOMIC DNA]</scope>
    <source>
        <strain evidence="20 21">SA4</strain>
    </source>
</reference>
<dbReference type="EC" id="5.6.2.4" evidence="16"/>
<evidence type="ECO:0000256" key="5">
    <source>
        <dbReference type="ARBA" id="ARBA00022741"/>
    </source>
</evidence>
<evidence type="ECO:0000256" key="15">
    <source>
        <dbReference type="ARBA" id="ARBA00034617"/>
    </source>
</evidence>
<dbReference type="SMART" id="SM00341">
    <property type="entry name" value="HRDC"/>
    <property type="match status" value="1"/>
</dbReference>
<evidence type="ECO:0000256" key="8">
    <source>
        <dbReference type="ARBA" id="ARBA00022806"/>
    </source>
</evidence>
<evidence type="ECO:0000256" key="9">
    <source>
        <dbReference type="ARBA" id="ARBA00022833"/>
    </source>
</evidence>
<dbReference type="GO" id="GO:0016787">
    <property type="term" value="F:hydrolase activity"/>
    <property type="evidence" value="ECO:0007669"/>
    <property type="project" value="UniProtKB-KW"/>
</dbReference>
<sequence length="713" mass="81031">MLQAAEGMLKKYFGYDSFRSGQAEVIEKALNGSNSLVLMPTGGGKSVCYQIPALLMEGITIVISPLISLMKDQVDSLNLINIPATYINSSLTQTEVNERLYAAQNGEYKLIYVAPERFESPQFCSLLENLRVEMIAVDEAHCVSQWGHDFRPSYRTLSQVIQSLPTSPIILALTATATNEVVDDICNLLSIERENVTTTGFKRENLILSVEKGVDKLAFIKGYVSKNKAKPGIIYASTRKDVDKVHSVLAKQGYLVSKYHAGLNEEDRKKAQEAFLFDQTDIMVATNAFGMGINKSNVRYVIHYQLPRTIEAYYQEAGRAGRDGELSECILLFSPQDSHLQKFLIEQTLLNPELKQQEYKKLQAMVDFCHTEQCLQVNLLDYFNENEQYDNCQSCSNCKDGRERIDITKDAQIIFSCIKRMNERFGMTLVAQVLKGSKNKRVLEFGFQKLSTYGLLSKYAEKEISAMIQYLIAEGYLALSEGQYPVVSLTKESLPVLLGQVQIFKRGLTVPTKQRPESNSDLFDRLRELRKQIAQEESVPPFVIFSDRTLRELCEIKPVSMDEIIEVKGIGEQKRDKYGERFLLVIHQYMEDESKKIQAKESVENLEDQQPSHLVSYTLFQEGLSVKEISLQRERSLVTIQNHMIQAIEEGYEINWSDVLSDEEEKLIGEQIAKVGDEKLKPIKELLPDEIDYFKIKLALTKIKISEVEKASC</sequence>
<keyword evidence="14" id="KW-0413">Isomerase</keyword>
<dbReference type="InterPro" id="IPR011545">
    <property type="entry name" value="DEAD/DEAH_box_helicase_dom"/>
</dbReference>
<feature type="domain" description="Helicase ATP-binding" evidence="18">
    <location>
        <begin position="26"/>
        <end position="195"/>
    </location>
</feature>
<dbReference type="GO" id="GO:0003677">
    <property type="term" value="F:DNA binding"/>
    <property type="evidence" value="ECO:0007669"/>
    <property type="project" value="UniProtKB-KW"/>
</dbReference>
<comment type="cofactor">
    <cofactor evidence="1">
        <name>Mg(2+)</name>
        <dbReference type="ChEBI" id="CHEBI:18420"/>
    </cofactor>
</comment>
<dbReference type="Pfam" id="PF14493">
    <property type="entry name" value="HTH_40"/>
    <property type="match status" value="1"/>
</dbReference>
<keyword evidence="6" id="KW-0227">DNA damage</keyword>
<dbReference type="GO" id="GO:0009432">
    <property type="term" value="P:SOS response"/>
    <property type="evidence" value="ECO:0007669"/>
    <property type="project" value="UniProtKB-UniRule"/>
</dbReference>
<evidence type="ECO:0000256" key="1">
    <source>
        <dbReference type="ARBA" id="ARBA00001946"/>
    </source>
</evidence>
<keyword evidence="7 20" id="KW-0378">Hydrolase</keyword>
<dbReference type="FunFam" id="1.10.150.80:FF:000002">
    <property type="entry name" value="ATP-dependent DNA helicase RecQ"/>
    <property type="match status" value="1"/>
</dbReference>
<dbReference type="AlphaFoldDB" id="A0A6M0Q325"/>
<evidence type="ECO:0000256" key="11">
    <source>
        <dbReference type="ARBA" id="ARBA00023125"/>
    </source>
</evidence>
<dbReference type="EMBL" id="JAAIWM010000001">
    <property type="protein sequence ID" value="NEY70543.1"/>
    <property type="molecule type" value="Genomic_DNA"/>
</dbReference>
<dbReference type="GO" id="GO:0009378">
    <property type="term" value="F:four-way junction helicase activity"/>
    <property type="evidence" value="ECO:0007669"/>
    <property type="project" value="TreeGrafter"/>
</dbReference>
<dbReference type="NCBIfam" id="TIGR00614">
    <property type="entry name" value="recQ_fam"/>
    <property type="match status" value="1"/>
</dbReference>
<organism evidence="20 21">
    <name type="scientific">Bacillus mesophilus</name>
    <dbReference type="NCBI Taxonomy" id="1808955"/>
    <lineage>
        <taxon>Bacteria</taxon>
        <taxon>Bacillati</taxon>
        <taxon>Bacillota</taxon>
        <taxon>Bacilli</taxon>
        <taxon>Bacillales</taxon>
        <taxon>Bacillaceae</taxon>
        <taxon>Bacillus</taxon>
    </lineage>
</organism>
<keyword evidence="4" id="KW-0479">Metal-binding</keyword>
<dbReference type="Gene3D" id="3.40.50.300">
    <property type="entry name" value="P-loop containing nucleotide triphosphate hydrolases"/>
    <property type="match status" value="2"/>
</dbReference>
<dbReference type="InterPro" id="IPR029491">
    <property type="entry name" value="Helicase_HTH"/>
</dbReference>
<dbReference type="InterPro" id="IPR027417">
    <property type="entry name" value="P-loop_NTPase"/>
</dbReference>
<dbReference type="InterPro" id="IPR032284">
    <property type="entry name" value="RecQ_Zn-bd"/>
</dbReference>
<dbReference type="InterPro" id="IPR014001">
    <property type="entry name" value="Helicase_ATP-bd"/>
</dbReference>
<dbReference type="InterPro" id="IPR044876">
    <property type="entry name" value="HRDC_dom_sf"/>
</dbReference>
<dbReference type="Gene3D" id="1.10.10.10">
    <property type="entry name" value="Winged helix-like DNA-binding domain superfamily/Winged helix DNA-binding domain"/>
    <property type="match status" value="1"/>
</dbReference>
<comment type="caution">
    <text evidence="20">The sequence shown here is derived from an EMBL/GenBank/DDBJ whole genome shotgun (WGS) entry which is preliminary data.</text>
</comment>
<protein>
    <recommendedName>
        <fullName evidence="16">DNA helicase RecQ</fullName>
        <ecNumber evidence="16">5.6.2.4</ecNumber>
    </recommendedName>
</protein>
<name>A0A6M0Q325_9BACI</name>
<gene>
    <name evidence="20" type="primary">recQ</name>
    <name evidence="20" type="ORF">G4D63_02200</name>
</gene>
<dbReference type="InterPro" id="IPR004589">
    <property type="entry name" value="DNA_helicase_ATP-dep_RecQ"/>
</dbReference>
<dbReference type="InterPro" id="IPR006293">
    <property type="entry name" value="DNA_helicase_ATP-dep_RecQ_bac"/>
</dbReference>
<evidence type="ECO:0000256" key="10">
    <source>
        <dbReference type="ARBA" id="ARBA00022840"/>
    </source>
</evidence>
<keyword evidence="13" id="KW-0234">DNA repair</keyword>
<dbReference type="GO" id="GO:0006260">
    <property type="term" value="P:DNA replication"/>
    <property type="evidence" value="ECO:0007669"/>
    <property type="project" value="InterPro"/>
</dbReference>
<evidence type="ECO:0000256" key="16">
    <source>
        <dbReference type="NCBIfam" id="TIGR01389"/>
    </source>
</evidence>
<evidence type="ECO:0000313" key="21">
    <source>
        <dbReference type="Proteomes" id="UP000481043"/>
    </source>
</evidence>
<dbReference type="SMART" id="SM00487">
    <property type="entry name" value="DEXDc"/>
    <property type="match status" value="1"/>
</dbReference>
<dbReference type="InterPro" id="IPR036388">
    <property type="entry name" value="WH-like_DNA-bd_sf"/>
</dbReference>
<dbReference type="CDD" id="cd17920">
    <property type="entry name" value="DEXHc_RecQ"/>
    <property type="match status" value="1"/>
</dbReference>
<dbReference type="GO" id="GO:0043138">
    <property type="term" value="F:3'-5' DNA helicase activity"/>
    <property type="evidence" value="ECO:0007669"/>
    <property type="project" value="UniProtKB-EC"/>
</dbReference>
<dbReference type="InterPro" id="IPR002121">
    <property type="entry name" value="HRDC_dom"/>
</dbReference>
<dbReference type="FunFam" id="3.40.50.300:FF:000296">
    <property type="entry name" value="ATP-dependent DNA helicase RecQ"/>
    <property type="match status" value="1"/>
</dbReference>
<evidence type="ECO:0000256" key="4">
    <source>
        <dbReference type="ARBA" id="ARBA00022723"/>
    </source>
</evidence>
<dbReference type="SUPFAM" id="SSF46785">
    <property type="entry name" value="Winged helix' DNA-binding domain"/>
    <property type="match status" value="1"/>
</dbReference>
<comment type="cofactor">
    <cofactor evidence="2">
        <name>Zn(2+)</name>
        <dbReference type="ChEBI" id="CHEBI:29105"/>
    </cofactor>
</comment>
<keyword evidence="9" id="KW-0862">Zinc</keyword>
<evidence type="ECO:0000256" key="3">
    <source>
        <dbReference type="ARBA" id="ARBA00005446"/>
    </source>
</evidence>
<dbReference type="PANTHER" id="PTHR13710:SF105">
    <property type="entry name" value="ATP-DEPENDENT DNA HELICASE Q1"/>
    <property type="match status" value="1"/>
</dbReference>
<evidence type="ECO:0000259" key="18">
    <source>
        <dbReference type="PROSITE" id="PS51192"/>
    </source>
</evidence>
<dbReference type="SMART" id="SM00490">
    <property type="entry name" value="HELICc"/>
    <property type="match status" value="1"/>
</dbReference>
<keyword evidence="12" id="KW-0233">DNA recombination</keyword>
<evidence type="ECO:0000256" key="6">
    <source>
        <dbReference type="ARBA" id="ARBA00022763"/>
    </source>
</evidence>
<dbReference type="PROSITE" id="PS51192">
    <property type="entry name" value="HELICASE_ATP_BIND_1"/>
    <property type="match status" value="1"/>
</dbReference>
<dbReference type="GO" id="GO:0030894">
    <property type="term" value="C:replisome"/>
    <property type="evidence" value="ECO:0007669"/>
    <property type="project" value="TreeGrafter"/>
</dbReference>
<dbReference type="NCBIfam" id="TIGR01389">
    <property type="entry name" value="recQ"/>
    <property type="match status" value="1"/>
</dbReference>
<dbReference type="SUPFAM" id="SSF47819">
    <property type="entry name" value="HRDC-like"/>
    <property type="match status" value="1"/>
</dbReference>
<keyword evidence="21" id="KW-1185">Reference proteome</keyword>
<keyword evidence="11" id="KW-0238">DNA-binding</keyword>
<keyword evidence="5" id="KW-0547">Nucleotide-binding</keyword>
<dbReference type="Proteomes" id="UP000481043">
    <property type="component" value="Unassembled WGS sequence"/>
</dbReference>
<dbReference type="GO" id="GO:0006310">
    <property type="term" value="P:DNA recombination"/>
    <property type="evidence" value="ECO:0007669"/>
    <property type="project" value="UniProtKB-UniRule"/>
</dbReference>
<dbReference type="InterPro" id="IPR001650">
    <property type="entry name" value="Helicase_C-like"/>
</dbReference>
<comment type="similarity">
    <text evidence="3">Belongs to the helicase family. RecQ subfamily.</text>
</comment>
<evidence type="ECO:0000256" key="13">
    <source>
        <dbReference type="ARBA" id="ARBA00023204"/>
    </source>
</evidence>
<dbReference type="Pfam" id="PF00270">
    <property type="entry name" value="DEAD"/>
    <property type="match status" value="1"/>
</dbReference>
<dbReference type="GO" id="GO:0005524">
    <property type="term" value="F:ATP binding"/>
    <property type="evidence" value="ECO:0007669"/>
    <property type="project" value="UniProtKB-KW"/>
</dbReference>
<dbReference type="Pfam" id="PF16124">
    <property type="entry name" value="RecQ_Zn_bind"/>
    <property type="match status" value="1"/>
</dbReference>
<dbReference type="Gene3D" id="1.10.150.80">
    <property type="entry name" value="HRDC domain"/>
    <property type="match status" value="1"/>
</dbReference>
<dbReference type="InterPro" id="IPR010997">
    <property type="entry name" value="HRDC-like_sf"/>
</dbReference>
<feature type="domain" description="HRDC" evidence="17">
    <location>
        <begin position="516"/>
        <end position="596"/>
    </location>
</feature>
<dbReference type="Pfam" id="PF00570">
    <property type="entry name" value="HRDC"/>
    <property type="match status" value="1"/>
</dbReference>
<evidence type="ECO:0000256" key="12">
    <source>
        <dbReference type="ARBA" id="ARBA00023172"/>
    </source>
</evidence>
<dbReference type="InterPro" id="IPR018982">
    <property type="entry name" value="RQC_domain"/>
</dbReference>
<feature type="domain" description="Helicase C-terminal" evidence="19">
    <location>
        <begin position="202"/>
        <end position="366"/>
    </location>
</feature>
<dbReference type="InterPro" id="IPR036390">
    <property type="entry name" value="WH_DNA-bd_sf"/>
</dbReference>
<dbReference type="GO" id="GO:0043590">
    <property type="term" value="C:bacterial nucleoid"/>
    <property type="evidence" value="ECO:0007669"/>
    <property type="project" value="TreeGrafter"/>
</dbReference>
<evidence type="ECO:0000256" key="14">
    <source>
        <dbReference type="ARBA" id="ARBA00023235"/>
    </source>
</evidence>
<proteinExistence type="inferred from homology"/>
<dbReference type="PANTHER" id="PTHR13710">
    <property type="entry name" value="DNA HELICASE RECQ FAMILY MEMBER"/>
    <property type="match status" value="1"/>
</dbReference>
<dbReference type="PROSITE" id="PS51194">
    <property type="entry name" value="HELICASE_CTER"/>
    <property type="match status" value="1"/>
</dbReference>